<feature type="region of interest" description="Disordered" evidence="1">
    <location>
        <begin position="339"/>
        <end position="365"/>
    </location>
</feature>
<protein>
    <recommendedName>
        <fullName evidence="3">C2 domain-containing protein</fullName>
    </recommendedName>
</protein>
<dbReference type="Proteomes" id="UP000728185">
    <property type="component" value="Unassembled WGS sequence"/>
</dbReference>
<dbReference type="EMBL" id="LUCM01002220">
    <property type="protein sequence ID" value="KAA0197688.1"/>
    <property type="molecule type" value="Genomic_DNA"/>
</dbReference>
<dbReference type="Pfam" id="PF00168">
    <property type="entry name" value="C2"/>
    <property type="match status" value="1"/>
</dbReference>
<feature type="chain" id="PRO_5034660907" description="C2 domain-containing protein" evidence="2">
    <location>
        <begin position="21"/>
        <end position="1116"/>
    </location>
</feature>
<organism evidence="4 5">
    <name type="scientific">Fasciolopsis buskii</name>
    <dbReference type="NCBI Taxonomy" id="27845"/>
    <lineage>
        <taxon>Eukaryota</taxon>
        <taxon>Metazoa</taxon>
        <taxon>Spiralia</taxon>
        <taxon>Lophotrochozoa</taxon>
        <taxon>Platyhelminthes</taxon>
        <taxon>Trematoda</taxon>
        <taxon>Digenea</taxon>
        <taxon>Plagiorchiida</taxon>
        <taxon>Echinostomata</taxon>
        <taxon>Echinostomatoidea</taxon>
        <taxon>Fasciolidae</taxon>
        <taxon>Fasciolopsis</taxon>
    </lineage>
</organism>
<feature type="region of interest" description="Disordered" evidence="1">
    <location>
        <begin position="182"/>
        <end position="221"/>
    </location>
</feature>
<evidence type="ECO:0000256" key="1">
    <source>
        <dbReference type="SAM" id="MobiDB-lite"/>
    </source>
</evidence>
<gene>
    <name evidence="4" type="ORF">FBUS_04131</name>
</gene>
<feature type="compositionally biased region" description="Low complexity" evidence="1">
    <location>
        <begin position="342"/>
        <end position="354"/>
    </location>
</feature>
<evidence type="ECO:0000313" key="5">
    <source>
        <dbReference type="Proteomes" id="UP000728185"/>
    </source>
</evidence>
<feature type="domain" description="C2" evidence="3">
    <location>
        <begin position="53"/>
        <end position="176"/>
    </location>
</feature>
<sequence length="1116" mass="122665">MLASYGTLLLPSLWNVPVTALHDSAIDESIRTTHHRNFTSRLAATEDLDRFMWHGQLQLRLNATPRALFVHVVRARYLQLSLDGGFSTYVEVRIASKHSPTQVIHSLRSKPVANSASPEFDEEFTFKLPRIRHHARVYVELYMQRSGKCSEDIFLGGMSFGLQRLISISSHTDLNSHLMLSTASEKSSPNSTDSFSTKSHFDPRDSGHFGRPPHRSLSYPLKPTKANVKSCGSWYYLFDRPSSYSHHMLALDKLQYTVPPMADPKIVVSSSNAANDTTDSAVADTSGLNSLDSRSTAFSMLENAIGHQSDDRILRFLIPYSAEGYGFTLAVSEHTVSNGMVSHHSTSTPSASPETENRGQKPPIRPSNICIHAVRKYSPADQVKLPVGAYLVEVGYATLDPSITLKGAVKLLRQASKLREDKSMPLGVILTHSANPPDLLPLMNGGSKNDDCLSVISSISGASNGPGHSAQIMRPPNQDVSELINSPLGISLRSLSVSASSSAWSGPVTYPCYASLHRSSPAVPNEGSSLPSEATSLRSFGLFPMSNTCAVLCEERCIDPDSTTGPIDGESSLQRRKRLLTLAPPVLHLRWCDVTPQEARRQWAIATLLTELDNVAKELLAGVRAYHLGLRRTANLTKEELDLLFRNIPQVASHAGQLVQRLQGSCLSYSSAPKAQQITTAICSQSGTRSFQNISSDVTKTVQKAAQTRKPNLFSRIRKSIVNSPKVTQNQSLQHGSTEPKFLSNAIKSELQQPSTDYQSTANDEVTSVPPPHGHLDSPGRIVHGSIDALLNEYAVYTHSHLMRLKQVREFRRNHPELRSLLRAHAMTSVPSFTNFLALPLEMYNGAGVMDFGVIHHLDKLLLCALSLSSFPPPSPLVHVQLLLVLLIRLQKIQEFTNTQHADRPFLDSCIVKLREAVLSPSTTDDPAMTETPCASRTGTLQSSVEKLFPSDDCIRSNLSQGNHSGTQCLQPEPFSAGSKTCYQNQVAGLANRELVQLFHSVQSPLYLSPVSESFTGLVDWISPERHIIFRGSLDCVLSYAQSIADRIADPGAILFTGKVFAYLLTDALVLVVSDSDVLISNEDKHLLCEPLLLRLICNQTYDTGGWYTFTIVFLR</sequence>
<dbReference type="AlphaFoldDB" id="A0A8E0VND5"/>
<feature type="compositionally biased region" description="Basic and acidic residues" evidence="1">
    <location>
        <begin position="199"/>
        <end position="208"/>
    </location>
</feature>
<reference evidence="4" key="1">
    <citation type="submission" date="2019-05" db="EMBL/GenBank/DDBJ databases">
        <title>Annotation for the trematode Fasciolopsis buski.</title>
        <authorList>
            <person name="Choi Y.-J."/>
        </authorList>
    </citation>
    <scope>NUCLEOTIDE SEQUENCE</scope>
    <source>
        <strain evidence="4">HT</strain>
        <tissue evidence="4">Whole worm</tissue>
    </source>
</reference>
<comment type="caution">
    <text evidence="4">The sequence shown here is derived from an EMBL/GenBank/DDBJ whole genome shotgun (WGS) entry which is preliminary data.</text>
</comment>
<dbReference type="SUPFAM" id="SSF49562">
    <property type="entry name" value="C2 domain (Calcium/lipid-binding domain, CaLB)"/>
    <property type="match status" value="1"/>
</dbReference>
<name>A0A8E0VND5_9TREM</name>
<dbReference type="PROSITE" id="PS50004">
    <property type="entry name" value="C2"/>
    <property type="match status" value="1"/>
</dbReference>
<proteinExistence type="predicted"/>
<accession>A0A8E0VND5</accession>
<feature type="compositionally biased region" description="Polar residues" evidence="1">
    <location>
        <begin position="753"/>
        <end position="766"/>
    </location>
</feature>
<evidence type="ECO:0000256" key="2">
    <source>
        <dbReference type="SAM" id="SignalP"/>
    </source>
</evidence>
<dbReference type="InterPro" id="IPR000008">
    <property type="entry name" value="C2_dom"/>
</dbReference>
<feature type="region of interest" description="Disordered" evidence="1">
    <location>
        <begin position="753"/>
        <end position="777"/>
    </location>
</feature>
<feature type="signal peptide" evidence="2">
    <location>
        <begin position="1"/>
        <end position="20"/>
    </location>
</feature>
<dbReference type="OrthoDB" id="6249775at2759"/>
<evidence type="ECO:0000313" key="4">
    <source>
        <dbReference type="EMBL" id="KAA0197688.1"/>
    </source>
</evidence>
<feature type="compositionally biased region" description="Polar residues" evidence="1">
    <location>
        <begin position="182"/>
        <end position="198"/>
    </location>
</feature>
<dbReference type="Gene3D" id="2.60.40.150">
    <property type="entry name" value="C2 domain"/>
    <property type="match status" value="1"/>
</dbReference>
<keyword evidence="5" id="KW-1185">Reference proteome</keyword>
<evidence type="ECO:0000259" key="3">
    <source>
        <dbReference type="PROSITE" id="PS50004"/>
    </source>
</evidence>
<dbReference type="SMART" id="SM00239">
    <property type="entry name" value="C2"/>
    <property type="match status" value="1"/>
</dbReference>
<dbReference type="InterPro" id="IPR035892">
    <property type="entry name" value="C2_domain_sf"/>
</dbReference>
<keyword evidence="2" id="KW-0732">Signal</keyword>